<evidence type="ECO:0000256" key="5">
    <source>
        <dbReference type="ARBA" id="ARBA00022801"/>
    </source>
</evidence>
<keyword evidence="13" id="KW-1185">Reference proteome</keyword>
<feature type="domain" description="DUF6606" evidence="11">
    <location>
        <begin position="19"/>
        <end position="287"/>
    </location>
</feature>
<dbReference type="Pfam" id="PF12340">
    <property type="entry name" value="DUF3638"/>
    <property type="match status" value="1"/>
</dbReference>
<dbReference type="EMBL" id="JAGPYM010000007">
    <property type="protein sequence ID" value="KAH6892499.1"/>
    <property type="molecule type" value="Genomic_DNA"/>
</dbReference>
<dbReference type="InterPro" id="IPR022105">
    <property type="entry name" value="DUF3645"/>
</dbReference>
<comment type="caution">
    <text evidence="12">The sequence shown here is derived from an EMBL/GenBank/DDBJ whole genome shotgun (WGS) entry which is preliminary data.</text>
</comment>
<keyword evidence="4" id="KW-0833">Ubl conjugation pathway</keyword>
<sequence length="3126" mass="356551">MASLHDTTAATGKERLHYLFHHLFLPPKLPGGDDDSAANGSLLVDFVLLSLKRFLSEAGPEDTDAITTCIKMMDGMKKSRDFRGYLSEDGVGEALRQLSIKGAVVVFHIAAQNAGILIRKMADSVCFETFELSPTNDSVMTTRGRLVREFPATAIEISGDNFKTNEFLTVVAKTLVKMSHQTVQEMKGKAWKANQEHDEDRDTTDPRIVTELLTSILRGAGKQASVKGIRKNTREEVMWSKSKLPWRRSPLWLLVRVALQLTMVRLTGTSENLYKPFMVFLMAQVLDSANQQSTASDVLHMMMTKVSRRRCKLESPRNGKWLQAIQQIVSATSELLGQRWKRIRERSEKYLDLEAILGLEMKDNIRFSLPAMEAFLSSIPLRVEKTECSTFSPTPHVWVLKGDVLPSVSYDINTKYLPFRLAMVESWVASHLDQWLEGHIQEESSCQNLAQLIQSYHSVACEWYSNYPEGASRMLLTIGELWIAADKAAIYAIPMLEDYDPEMPTEVWRALLLSSVVDMERLHRLEVYLLKRQKLASTKRLPSVFRSYGEGLSFPVQYFAQSTLHQEMKERIEKDATAQRQAKLEEFRRLKDEYASLMRQYEASACEYISRMEYGVRVSDHYSYACSRCQVLTRANELEISAHEWPLSSDLFQAQTTIFELAVPLVFAEWRDATVYLIDNVLRWKPSVSHRLESYYPLRTYQGLSRYFQSWHHRIHLVSEAKPHVVTHRRDRPVGSSSESDVCVNNGLRYQYYDEIRSSFLSAFSPSVDVSVLCTFKLPTRAEALKPFLMRTWADPNGETPNNTIASQSFCPDYMSLGEFKALCVLPYGYRLQWMSILTQLAMPTIDFNKTETATFLLQMSLQAGPHLLQKTTRCAHSTPSDLSFGREILQNLKACVSRVKENWESHTTLCSFTFLATRLLSLVSKDLHDSFLNLLEQCREISYGWLMKLIEKVQETTDDTQRKQFSEAALTIALICADSFNVDDKFMSRILEDSHQASILVEASIIIHNNSSLRNTAKHTIQDILFDRWRHTMHRARVIFLREVEFSENPCLNLAVQRRWPAFDSTSHWCVAKSTCYWFKTTSGKLKVHLNILTGALLVDGLPLSRLPRDHEEHHDYERLFGSLVLEVMPSSLPGMRFSTTKSFRGYTVHFGMQDSPDSSSHRDLLVHLHRNGSTRDLIPPRTFNGLLPHAFVNKHAHWYDNGTGIIEFCPLENPWASSLDNWRLGRCGESWKLSRNEETFLLAPPSILAQRIAAILSPLEEPLSLHMLYGMEKNALEIQVPRLQLEFLLNSRESTIRSKQYRGMQIDSDQSVGALVGLTSKLVLRSQRDQKTRMLIIPQGKVHHHRTTGSSLDDHVNVSVTYGSAHRVQAYRIDNLLSRLAANDKVENKLYLAYMHALTSFCLPDPFLRRTGTEEALEILRSASVRAPCRLTQVTYHTLGLIADLAPGRSFYPHHKRVMQDVTWSSSLSCLSQDDRFYKITQEILERSREIDFLYPKDDIVLPLPTHAAMELVERAILRTSGQHVSGFGAEDFTTEHDVKYNPRDCTQSDRGTRAAEMAFRIYNNRRTLFQYVSSGLAAHVYKVIMNEQISSDRLTPPKRNMDYDSRWLRSPKEVLPSCWCQLHYAFQYNQHWLNKFELMVWISTMSYSAEHDDQITQALLMLALSPSVSAAPLPDKGSYDLTKGHSVQTGVLRSFAQKEIRPFGECPEARLEPLRYEAARETLKRRKREFESQTNQAISSFSQSLDQQWPRSTPDRPRGNLVETYINVLTAMSPVYRKWTSWWENLHFKNYLEEFASKLRELPVKSVIVEPLSSKPIFEQRGHSLGFVSIDDLFCHIPPVQPPACSPMLDGFLQATETSVDTSTKLTHVLDFLDSKAKLEYEHRYLRELRHSLTSLRDRPGNELNEGRASAHARIFRKHLQRCERRVASTYESLSQALQPTQKRGAATDFCAPKGTEPIFVDAGFLPRISPLLLLQQLRSSRWSQLSGPWKKAILDYGLAITALQQARRLLQFQHDPIDLLRELENTGHKGWNPHDHPEWLLLECESEIMIREVQQQIAQQMIQPPDNENAVMQLNMGEGKSSVIVPIVATALGDGSKLVRVVVAKPQAKQMYQMLVSKLAGLLDRPVYQMPFSRDIRMGTCEAEVIHRLTTKCMEEGGVLMVQPEHLLSFQLMELECQLSGQSPTAEKMMETRQFFETASRDVVDESDENFSVKFELIYTLGQQQPIEHSPDRWTIIQEVLALVRDFCSQAKLEFPQSMEFDDRDAARFSKIRILRSDAEEAILNRVAHYICEKGIAGFPISHQPPRVRDAVRRYITQWELSPKEIQTVETGPFWVETTINHILLLRGLLSGGILAFALGQKRWRVNYGTDPNRETKTKLAVPFRAKDNPTPRSEFSHPDVVITLTCLSYYYGGLDDEALFSTFSLLLRSDNSAQEYQAWVKTAPSLPQAFKHLEGINLQDRVQCTTEVFPCLRYSKAAIDFYLCRMVFAKESKEFPHKLSASGWDLGKKKSDPTTGFSGTNDSRYVLPLDIKQLDLKEQKHTNALVLEYLLRPENGIGLMTQDMNGATFDSKSLLQLVGNLSSNTRVILDVGAQVIDLNNLEFVREWLSCYEGDEHTHAAIFFNDLDEIVVLDRSGKVEELQTSPFANQLDQCLVFLDEAHTRGTDLKLPANYQAAVTLGANLTKDRLVQACMRMRKLGKGQTVVFCIPREIEQKILQLRNHGSSPTDNITASEVLCWVITETCFDLRRAVPLWLNQGVRFYQQQPLWHALGLSSRHETTLAWTRQFMEDEAQSLNVRYRPQNARSGISSLLDRVESHVAEEFDRRCREFGLTELQASSLQEEQERELSPETEQERQIERPPPAQPAIHHVHPSLVELVTTGRFSGEGMAFNPAFKALSETSAANHLDVNEFPRNIWVTCDFATTVKGEFGSTNYSDSFQRPVQWILTHKAKSGGIGLVIISPYEAQNLLPLIKTSKYVTLHLYAPRVNLGFQPLDHLGLYSISGRRTKTAVPSDVIMHLNLFAGQLYLSSFDDYTSVCDALGLAWRAPDESIPLGPDGFIPPGFEKGKFVNKSGFSKSPARFLKVLMAKIRQECELIDKTHMGKILQGERLHESEFAEAE</sequence>
<feature type="compositionally biased region" description="Basic and acidic residues" evidence="8">
    <location>
        <begin position="2851"/>
        <end position="2864"/>
    </location>
</feature>
<dbReference type="PANTHER" id="PTHR13367">
    <property type="entry name" value="UBIQUITIN THIOESTERASE"/>
    <property type="match status" value="1"/>
</dbReference>
<evidence type="ECO:0000256" key="6">
    <source>
        <dbReference type="ARBA" id="ARBA00022807"/>
    </source>
</evidence>
<keyword evidence="3" id="KW-0645">Protease</keyword>
<dbReference type="InterPro" id="IPR046541">
    <property type="entry name" value="DUF6606"/>
</dbReference>
<evidence type="ECO:0000256" key="1">
    <source>
        <dbReference type="ARBA" id="ARBA00000707"/>
    </source>
</evidence>
<feature type="region of interest" description="Disordered" evidence="8">
    <location>
        <begin position="2843"/>
        <end position="2872"/>
    </location>
</feature>
<evidence type="ECO:0000313" key="13">
    <source>
        <dbReference type="Proteomes" id="UP000777438"/>
    </source>
</evidence>
<feature type="domain" description="DUF3638" evidence="9">
    <location>
        <begin position="2032"/>
        <end position="2254"/>
    </location>
</feature>
<evidence type="ECO:0000256" key="4">
    <source>
        <dbReference type="ARBA" id="ARBA00022786"/>
    </source>
</evidence>
<evidence type="ECO:0000259" key="11">
    <source>
        <dbReference type="Pfam" id="PF20255"/>
    </source>
</evidence>
<keyword evidence="6" id="KW-0788">Thiol protease</keyword>
<dbReference type="Proteomes" id="UP000777438">
    <property type="component" value="Unassembled WGS sequence"/>
</dbReference>
<keyword evidence="7" id="KW-0175">Coiled coil</keyword>
<protein>
    <recommendedName>
        <fullName evidence="2">ubiquitinyl hydrolase 1</fullName>
        <ecNumber evidence="2">3.4.19.12</ecNumber>
    </recommendedName>
</protein>
<name>A0A9P9ASB5_9HYPO</name>
<dbReference type="InterPro" id="IPR022099">
    <property type="entry name" value="DUF3638"/>
</dbReference>
<evidence type="ECO:0000313" key="12">
    <source>
        <dbReference type="EMBL" id="KAH6892499.1"/>
    </source>
</evidence>
<evidence type="ECO:0000256" key="2">
    <source>
        <dbReference type="ARBA" id="ARBA00012759"/>
    </source>
</evidence>
<reference evidence="12 13" key="1">
    <citation type="journal article" date="2021" name="Nat. Commun.">
        <title>Genetic determinants of endophytism in the Arabidopsis root mycobiome.</title>
        <authorList>
            <person name="Mesny F."/>
            <person name="Miyauchi S."/>
            <person name="Thiergart T."/>
            <person name="Pickel B."/>
            <person name="Atanasova L."/>
            <person name="Karlsson M."/>
            <person name="Huettel B."/>
            <person name="Barry K.W."/>
            <person name="Haridas S."/>
            <person name="Chen C."/>
            <person name="Bauer D."/>
            <person name="Andreopoulos W."/>
            <person name="Pangilinan J."/>
            <person name="LaButti K."/>
            <person name="Riley R."/>
            <person name="Lipzen A."/>
            <person name="Clum A."/>
            <person name="Drula E."/>
            <person name="Henrissat B."/>
            <person name="Kohler A."/>
            <person name="Grigoriev I.V."/>
            <person name="Martin F.M."/>
            <person name="Hacquard S."/>
        </authorList>
    </citation>
    <scope>NUCLEOTIDE SEQUENCE [LARGE SCALE GENOMIC DNA]</scope>
    <source>
        <strain evidence="12 13">MPI-CAGE-CH-0241</strain>
    </source>
</reference>
<evidence type="ECO:0000256" key="8">
    <source>
        <dbReference type="SAM" id="MobiDB-lite"/>
    </source>
</evidence>
<evidence type="ECO:0000259" key="9">
    <source>
        <dbReference type="Pfam" id="PF12340"/>
    </source>
</evidence>
<evidence type="ECO:0000256" key="3">
    <source>
        <dbReference type="ARBA" id="ARBA00022670"/>
    </source>
</evidence>
<proteinExistence type="predicted"/>
<dbReference type="PANTHER" id="PTHR13367:SF34">
    <property type="match status" value="1"/>
</dbReference>
<gene>
    <name evidence="12" type="ORF">B0T10DRAFT_594236</name>
</gene>
<dbReference type="EC" id="3.4.19.12" evidence="2"/>
<dbReference type="OrthoDB" id="3182339at2759"/>
<dbReference type="GO" id="GO:0006508">
    <property type="term" value="P:proteolysis"/>
    <property type="evidence" value="ECO:0007669"/>
    <property type="project" value="UniProtKB-KW"/>
</dbReference>
<feature type="coiled-coil region" evidence="7">
    <location>
        <begin position="573"/>
        <end position="604"/>
    </location>
</feature>
<dbReference type="InterPro" id="IPR051346">
    <property type="entry name" value="OTU_Deubiquitinase"/>
</dbReference>
<dbReference type="Pfam" id="PF20255">
    <property type="entry name" value="DUF6606"/>
    <property type="match status" value="1"/>
</dbReference>
<dbReference type="Pfam" id="PF12359">
    <property type="entry name" value="DUF3645"/>
    <property type="match status" value="1"/>
</dbReference>
<evidence type="ECO:0000259" key="10">
    <source>
        <dbReference type="Pfam" id="PF12359"/>
    </source>
</evidence>
<keyword evidence="5" id="KW-0378">Hydrolase</keyword>
<evidence type="ECO:0000256" key="7">
    <source>
        <dbReference type="SAM" id="Coils"/>
    </source>
</evidence>
<comment type="catalytic activity">
    <reaction evidence="1">
        <text>Thiol-dependent hydrolysis of ester, thioester, amide, peptide and isopeptide bonds formed by the C-terminal Gly of ubiquitin (a 76-residue protein attached to proteins as an intracellular targeting signal).</text>
        <dbReference type="EC" id="3.4.19.12"/>
    </reaction>
</comment>
<organism evidence="12 13">
    <name type="scientific">Thelonectria olida</name>
    <dbReference type="NCBI Taxonomy" id="1576542"/>
    <lineage>
        <taxon>Eukaryota</taxon>
        <taxon>Fungi</taxon>
        <taxon>Dikarya</taxon>
        <taxon>Ascomycota</taxon>
        <taxon>Pezizomycotina</taxon>
        <taxon>Sordariomycetes</taxon>
        <taxon>Hypocreomycetidae</taxon>
        <taxon>Hypocreales</taxon>
        <taxon>Nectriaceae</taxon>
        <taxon>Thelonectria</taxon>
    </lineage>
</organism>
<accession>A0A9P9ASB5</accession>
<feature type="domain" description="DUF3645" evidence="10">
    <location>
        <begin position="2375"/>
        <end position="2410"/>
    </location>
</feature>
<dbReference type="GO" id="GO:0004843">
    <property type="term" value="F:cysteine-type deubiquitinase activity"/>
    <property type="evidence" value="ECO:0007669"/>
    <property type="project" value="UniProtKB-EC"/>
</dbReference>